<protein>
    <submittedName>
        <fullName evidence="3">Threonine/homoserine efflux transporter RhtA</fullName>
    </submittedName>
</protein>
<feature type="transmembrane region" description="Helical" evidence="1">
    <location>
        <begin position="268"/>
        <end position="286"/>
    </location>
</feature>
<dbReference type="Proteomes" id="UP000294692">
    <property type="component" value="Unassembled WGS sequence"/>
</dbReference>
<feature type="transmembrane region" description="Helical" evidence="1">
    <location>
        <begin position="211"/>
        <end position="230"/>
    </location>
</feature>
<dbReference type="OrthoDB" id="8584557at2"/>
<feature type="transmembrane region" description="Helical" evidence="1">
    <location>
        <begin position="100"/>
        <end position="117"/>
    </location>
</feature>
<feature type="domain" description="EamA" evidence="2">
    <location>
        <begin position="7"/>
        <end position="140"/>
    </location>
</feature>
<dbReference type="InterPro" id="IPR000620">
    <property type="entry name" value="EamA_dom"/>
</dbReference>
<dbReference type="EMBL" id="SMBX01000005">
    <property type="protein sequence ID" value="TCU98341.1"/>
    <property type="molecule type" value="Genomic_DNA"/>
</dbReference>
<feature type="transmembrane region" description="Helical" evidence="1">
    <location>
        <begin position="77"/>
        <end position="94"/>
    </location>
</feature>
<evidence type="ECO:0000313" key="3">
    <source>
        <dbReference type="EMBL" id="TCU98341.1"/>
    </source>
</evidence>
<keyword evidence="1" id="KW-1133">Transmembrane helix</keyword>
<dbReference type="RefSeq" id="WP_132477011.1">
    <property type="nucleotide sequence ID" value="NZ_JBHRVM010000001.1"/>
</dbReference>
<feature type="transmembrane region" description="Helical" evidence="1">
    <location>
        <begin position="31"/>
        <end position="56"/>
    </location>
</feature>
<dbReference type="AlphaFoldDB" id="A0A4R3V493"/>
<organism evidence="3 4">
    <name type="scientific">Paracandidimonas soli</name>
    <dbReference type="NCBI Taxonomy" id="1917182"/>
    <lineage>
        <taxon>Bacteria</taxon>
        <taxon>Pseudomonadati</taxon>
        <taxon>Pseudomonadota</taxon>
        <taxon>Betaproteobacteria</taxon>
        <taxon>Burkholderiales</taxon>
        <taxon>Alcaligenaceae</taxon>
        <taxon>Paracandidimonas</taxon>
    </lineage>
</organism>
<evidence type="ECO:0000256" key="1">
    <source>
        <dbReference type="SAM" id="Phobius"/>
    </source>
</evidence>
<feature type="transmembrane region" description="Helical" evidence="1">
    <location>
        <begin position="242"/>
        <end position="262"/>
    </location>
</feature>
<feature type="domain" description="EamA" evidence="2">
    <location>
        <begin position="149"/>
        <end position="280"/>
    </location>
</feature>
<keyword evidence="1" id="KW-0812">Transmembrane</keyword>
<sequence length="295" mass="32156">MTPHPLLGVLLLLASTWSLSALDTAGKWVMGLGVSLLFMCWVRYIVHLVLVLSLVIPSKGLKTLRSVYLPNQILRGLLMLMATMSFFMTLSRLPQAEATSINFLAPLIMLATAPWLLKEPMRLSRWLAAGIGFAGVLLIIRPNGGLDPIGVAFGLLTACLFAGQFIATRRVAADNPFTTLVWSGLVGTICLTAVLPFSLPAALPALQTFTPLQWMILLSTGVFGALGHLLQIQAYRHSPASMLSPFLYLQIVAATTYGWLVWRQIPDAVTWAGICTVCLSGMGIAAHEWRQSRKR</sequence>
<feature type="transmembrane region" description="Helical" evidence="1">
    <location>
        <begin position="149"/>
        <end position="167"/>
    </location>
</feature>
<accession>A0A4R3V493</accession>
<gene>
    <name evidence="3" type="ORF">EV686_10538</name>
</gene>
<name>A0A4R3V493_9BURK</name>
<dbReference type="PANTHER" id="PTHR22911">
    <property type="entry name" value="ACYL-MALONYL CONDENSING ENZYME-RELATED"/>
    <property type="match status" value="1"/>
</dbReference>
<comment type="caution">
    <text evidence="3">The sequence shown here is derived from an EMBL/GenBank/DDBJ whole genome shotgun (WGS) entry which is preliminary data.</text>
</comment>
<dbReference type="Gene3D" id="1.10.3730.20">
    <property type="match status" value="1"/>
</dbReference>
<keyword evidence="1" id="KW-0472">Membrane</keyword>
<dbReference type="Pfam" id="PF00892">
    <property type="entry name" value="EamA"/>
    <property type="match status" value="2"/>
</dbReference>
<reference evidence="3 4" key="1">
    <citation type="submission" date="2019-03" db="EMBL/GenBank/DDBJ databases">
        <title>Genomic Encyclopedia of Type Strains, Phase IV (KMG-IV): sequencing the most valuable type-strain genomes for metagenomic binning, comparative biology and taxonomic classification.</title>
        <authorList>
            <person name="Goeker M."/>
        </authorList>
    </citation>
    <scope>NUCLEOTIDE SEQUENCE [LARGE SCALE GENOMIC DNA]</scope>
    <source>
        <strain evidence="3 4">DSM 100048</strain>
    </source>
</reference>
<dbReference type="InterPro" id="IPR037185">
    <property type="entry name" value="EmrE-like"/>
</dbReference>
<evidence type="ECO:0000313" key="4">
    <source>
        <dbReference type="Proteomes" id="UP000294692"/>
    </source>
</evidence>
<proteinExistence type="predicted"/>
<feature type="transmembrane region" description="Helical" evidence="1">
    <location>
        <begin position="126"/>
        <end position="143"/>
    </location>
</feature>
<dbReference type="GO" id="GO:0016020">
    <property type="term" value="C:membrane"/>
    <property type="evidence" value="ECO:0007669"/>
    <property type="project" value="InterPro"/>
</dbReference>
<dbReference type="SUPFAM" id="SSF103481">
    <property type="entry name" value="Multidrug resistance efflux transporter EmrE"/>
    <property type="match status" value="2"/>
</dbReference>
<keyword evidence="4" id="KW-1185">Reference proteome</keyword>
<dbReference type="PANTHER" id="PTHR22911:SF103">
    <property type="entry name" value="BLR2811 PROTEIN"/>
    <property type="match status" value="1"/>
</dbReference>
<evidence type="ECO:0000259" key="2">
    <source>
        <dbReference type="Pfam" id="PF00892"/>
    </source>
</evidence>
<feature type="transmembrane region" description="Helical" evidence="1">
    <location>
        <begin position="179"/>
        <end position="199"/>
    </location>
</feature>